<proteinExistence type="predicted"/>
<sequence length="38" mass="4414">MINLEETINCSRCEEPTPESEALQVHAWWVCGNCYDEL</sequence>
<dbReference type="EMBL" id="LR796404">
    <property type="protein sequence ID" value="CAB4142180.1"/>
    <property type="molecule type" value="Genomic_DNA"/>
</dbReference>
<gene>
    <name evidence="1" type="ORF">UFOVP443_20</name>
</gene>
<reference evidence="1" key="1">
    <citation type="submission" date="2020-04" db="EMBL/GenBank/DDBJ databases">
        <authorList>
            <person name="Chiriac C."/>
            <person name="Salcher M."/>
            <person name="Ghai R."/>
            <person name="Kavagutti S V."/>
        </authorList>
    </citation>
    <scope>NUCLEOTIDE SEQUENCE</scope>
</reference>
<organism evidence="1">
    <name type="scientific">uncultured Caudovirales phage</name>
    <dbReference type="NCBI Taxonomy" id="2100421"/>
    <lineage>
        <taxon>Viruses</taxon>
        <taxon>Duplodnaviria</taxon>
        <taxon>Heunggongvirae</taxon>
        <taxon>Uroviricota</taxon>
        <taxon>Caudoviricetes</taxon>
        <taxon>Peduoviridae</taxon>
        <taxon>Maltschvirus</taxon>
        <taxon>Maltschvirus maltsch</taxon>
    </lineage>
</organism>
<name>A0A6J5MAI7_9CAUD</name>
<accession>A0A6J5MAI7</accession>
<protein>
    <submittedName>
        <fullName evidence="1">Uncharacterized protein</fullName>
    </submittedName>
</protein>
<evidence type="ECO:0000313" key="1">
    <source>
        <dbReference type="EMBL" id="CAB4142180.1"/>
    </source>
</evidence>